<dbReference type="InterPro" id="IPR029062">
    <property type="entry name" value="Class_I_gatase-like"/>
</dbReference>
<keyword evidence="4 11" id="KW-0436">Ligase</keyword>
<dbReference type="HAMAP" id="MF_01209">
    <property type="entry name" value="CPSase_S_chain"/>
    <property type="match status" value="1"/>
</dbReference>
<sequence length="355" mass="38690">MKQARLVLEDGSIYTGQSFGAAREIGGEVVFNTGMTGYQEILTDPSYSGQIVTMTYPLIGNYGINPFDFESRRPHARGFIVKEYCPEPSNWRAELTLDAFLKQYDIPGIAGIDTRSLTKTLRSKGTMRGLITTADDSEAALLERVAAIPDLSGQDFIKGVTTDQIYSEGEGDKHVVLVDFGAKGNIVRRLAAHGCRVTVVPCDTRSTEILSMKPNGVMLSNGPGDPKDVPYAVTMVQELQGRLPIFGICLGHQIIGLALGGDTYKLKFGHRGGNHPVKNLLTGKVTITSQNHGFAVRADSLDPTETIVSHINVNDGTVEGLRHRKLPIFSVQYHPEAAPGPTDSEYLFDEFVSYL</sequence>
<comment type="pathway">
    <text evidence="2 11">Amino-acid biosynthesis; L-arginine biosynthesis; carbamoyl phosphate from bicarbonate: step 1/1.</text>
</comment>
<dbReference type="NCBIfam" id="NF009475">
    <property type="entry name" value="PRK12838.1"/>
    <property type="match status" value="1"/>
</dbReference>
<dbReference type="UniPathway" id="UPA00068">
    <property type="reaction ID" value="UER00171"/>
</dbReference>
<feature type="domain" description="Carbamoyl-phosphate synthase small subunit N-terminal" evidence="12">
    <location>
        <begin position="2"/>
        <end position="132"/>
    </location>
</feature>
<evidence type="ECO:0000256" key="6">
    <source>
        <dbReference type="ARBA" id="ARBA00022840"/>
    </source>
</evidence>
<comment type="pathway">
    <text evidence="1 11">Pyrimidine metabolism; UMP biosynthesis via de novo pathway; (S)-dihydroorotate from bicarbonate: step 1/3.</text>
</comment>
<dbReference type="GO" id="GO:0006207">
    <property type="term" value="P:'de novo' pyrimidine nucleobase biosynthetic process"/>
    <property type="evidence" value="ECO:0007669"/>
    <property type="project" value="InterPro"/>
</dbReference>
<evidence type="ECO:0000256" key="5">
    <source>
        <dbReference type="ARBA" id="ARBA00022741"/>
    </source>
</evidence>
<feature type="binding site" evidence="11">
    <location>
        <position position="46"/>
    </location>
    <ligand>
        <name>L-glutamine</name>
        <dbReference type="ChEBI" id="CHEBI:58359"/>
    </ligand>
</feature>
<feature type="region of interest" description="CPSase" evidence="11">
    <location>
        <begin position="1"/>
        <end position="173"/>
    </location>
</feature>
<evidence type="ECO:0000259" key="12">
    <source>
        <dbReference type="SMART" id="SM01097"/>
    </source>
</evidence>
<feature type="binding site" evidence="11">
    <location>
        <position position="250"/>
    </location>
    <ligand>
        <name>L-glutamine</name>
        <dbReference type="ChEBI" id="CHEBI:58359"/>
    </ligand>
</feature>
<dbReference type="AlphaFoldDB" id="A0A4R1QMC1"/>
<evidence type="ECO:0000256" key="2">
    <source>
        <dbReference type="ARBA" id="ARBA00005077"/>
    </source>
</evidence>
<feature type="binding site" evidence="11">
    <location>
        <position position="291"/>
    </location>
    <ligand>
        <name>L-glutamine</name>
        <dbReference type="ChEBI" id="CHEBI:58359"/>
    </ligand>
</feature>
<comment type="subunit">
    <text evidence="11">Composed of two chains; the small (or glutamine) chain promotes the hydrolysis of glutamine to ammonia, which is used by the large (or ammonia) chain to synthesize carbamoyl phosphate. Tetramer of heterodimers (alpha,beta)4.</text>
</comment>
<dbReference type="PROSITE" id="PS51273">
    <property type="entry name" value="GATASE_TYPE_1"/>
    <property type="match status" value="1"/>
</dbReference>
<reference evidence="13 14" key="1">
    <citation type="submission" date="2019-03" db="EMBL/GenBank/DDBJ databases">
        <title>Genomic Encyclopedia of Type Strains, Phase IV (KMG-IV): sequencing the most valuable type-strain genomes for metagenomic binning, comparative biology and taxonomic classification.</title>
        <authorList>
            <person name="Goeker M."/>
        </authorList>
    </citation>
    <scope>NUCLEOTIDE SEQUENCE [LARGE SCALE GENOMIC DNA]</scope>
    <source>
        <strain evidence="13 14">LX-B</strain>
    </source>
</reference>
<dbReference type="PANTHER" id="PTHR43418">
    <property type="entry name" value="MULTIFUNCTIONAL TRYPTOPHAN BIOSYNTHESIS PROTEIN-RELATED"/>
    <property type="match status" value="1"/>
</dbReference>
<dbReference type="InterPro" id="IPR035686">
    <property type="entry name" value="CPSase_GATase1"/>
</dbReference>
<keyword evidence="14" id="KW-1185">Reference proteome</keyword>
<dbReference type="OrthoDB" id="9804328at2"/>
<dbReference type="RefSeq" id="WP_132017890.1">
    <property type="nucleotide sequence ID" value="NZ_SLUN01000059.1"/>
</dbReference>
<evidence type="ECO:0000256" key="7">
    <source>
        <dbReference type="ARBA" id="ARBA00022962"/>
    </source>
</evidence>
<accession>A0A4R1QMC1</accession>
<dbReference type="GO" id="GO:0044205">
    <property type="term" value="P:'de novo' UMP biosynthetic process"/>
    <property type="evidence" value="ECO:0007669"/>
    <property type="project" value="UniProtKB-UniRule"/>
</dbReference>
<dbReference type="InterPro" id="IPR017926">
    <property type="entry name" value="GATASE"/>
</dbReference>
<name>A0A4R1QMC1_HYDET</name>
<dbReference type="PRINTS" id="PR00099">
    <property type="entry name" value="CPSGATASE"/>
</dbReference>
<keyword evidence="11" id="KW-0055">Arginine biosynthesis</keyword>
<comment type="caution">
    <text evidence="13">The sequence shown here is derived from an EMBL/GenBank/DDBJ whole genome shotgun (WGS) entry which is preliminary data.</text>
</comment>
<dbReference type="SUPFAM" id="SSF52317">
    <property type="entry name" value="Class I glutamine amidotransferase-like"/>
    <property type="match status" value="1"/>
</dbReference>
<dbReference type="InterPro" id="IPR006274">
    <property type="entry name" value="CarbamoylP_synth_ssu"/>
</dbReference>
<dbReference type="Gene3D" id="3.40.50.880">
    <property type="match status" value="1"/>
</dbReference>
<keyword evidence="7 11" id="KW-0315">Glutamine amidotransferase</keyword>
<feature type="binding site" evidence="11">
    <location>
        <position position="253"/>
    </location>
    <ligand>
        <name>L-glutamine</name>
        <dbReference type="ChEBI" id="CHEBI:58359"/>
    </ligand>
</feature>
<keyword evidence="11" id="KW-0028">Amino-acid biosynthesis</keyword>
<keyword evidence="5 11" id="KW-0547">Nucleotide-binding</keyword>
<dbReference type="PANTHER" id="PTHR43418:SF7">
    <property type="entry name" value="CARBAMOYL-PHOSPHATE SYNTHASE SMALL CHAIN"/>
    <property type="match status" value="1"/>
</dbReference>
<proteinExistence type="inferred from homology"/>
<feature type="active site" evidence="11">
    <location>
        <position position="334"/>
    </location>
</feature>
<dbReference type="EC" id="6.3.5.5" evidence="11"/>
<keyword evidence="6 11" id="KW-0067">ATP-binding</keyword>
<gene>
    <name evidence="11" type="primary">carA</name>
    <name evidence="13" type="ORF">EDC14_105911</name>
</gene>
<evidence type="ECO:0000256" key="8">
    <source>
        <dbReference type="ARBA" id="ARBA00022975"/>
    </source>
</evidence>
<dbReference type="GO" id="GO:0006541">
    <property type="term" value="P:glutamine metabolic process"/>
    <property type="evidence" value="ECO:0007669"/>
    <property type="project" value="InterPro"/>
</dbReference>
<keyword evidence="8 11" id="KW-0665">Pyrimidine biosynthesis</keyword>
<comment type="catalytic activity">
    <reaction evidence="9 11">
        <text>hydrogencarbonate + L-glutamine + 2 ATP + H2O = carbamoyl phosphate + L-glutamate + 2 ADP + phosphate + 2 H(+)</text>
        <dbReference type="Rhea" id="RHEA:18633"/>
        <dbReference type="ChEBI" id="CHEBI:15377"/>
        <dbReference type="ChEBI" id="CHEBI:15378"/>
        <dbReference type="ChEBI" id="CHEBI:17544"/>
        <dbReference type="ChEBI" id="CHEBI:29985"/>
        <dbReference type="ChEBI" id="CHEBI:30616"/>
        <dbReference type="ChEBI" id="CHEBI:43474"/>
        <dbReference type="ChEBI" id="CHEBI:58228"/>
        <dbReference type="ChEBI" id="CHEBI:58359"/>
        <dbReference type="ChEBI" id="CHEBI:456216"/>
        <dbReference type="EC" id="6.3.5.5"/>
    </reaction>
</comment>
<dbReference type="NCBIfam" id="TIGR01368">
    <property type="entry name" value="CPSaseIIsmall"/>
    <property type="match status" value="1"/>
</dbReference>
<dbReference type="Pfam" id="PF00117">
    <property type="entry name" value="GATase"/>
    <property type="match status" value="1"/>
</dbReference>
<evidence type="ECO:0000313" key="14">
    <source>
        <dbReference type="Proteomes" id="UP000295008"/>
    </source>
</evidence>
<dbReference type="PRINTS" id="PR00097">
    <property type="entry name" value="ANTSNTHASEII"/>
</dbReference>
<evidence type="ECO:0000313" key="13">
    <source>
        <dbReference type="EMBL" id="TCL54869.1"/>
    </source>
</evidence>
<dbReference type="Pfam" id="PF00988">
    <property type="entry name" value="CPSase_sm_chain"/>
    <property type="match status" value="1"/>
</dbReference>
<dbReference type="FunFam" id="3.50.30.20:FF:000001">
    <property type="entry name" value="Carbamoyl-phosphate synthase small chain"/>
    <property type="match status" value="1"/>
</dbReference>
<dbReference type="SMART" id="SM01097">
    <property type="entry name" value="CPSase_sm_chain"/>
    <property type="match status" value="1"/>
</dbReference>
<evidence type="ECO:0000256" key="1">
    <source>
        <dbReference type="ARBA" id="ARBA00004812"/>
    </source>
</evidence>
<feature type="binding site" evidence="11">
    <location>
        <position position="293"/>
    </location>
    <ligand>
        <name>L-glutamine</name>
        <dbReference type="ChEBI" id="CHEBI:58359"/>
    </ligand>
</feature>
<evidence type="ECO:0000256" key="9">
    <source>
        <dbReference type="ARBA" id="ARBA00048816"/>
    </source>
</evidence>
<dbReference type="Gene3D" id="3.50.30.20">
    <property type="entry name" value="Carbamoyl-phosphate synthase small subunit, N-terminal domain"/>
    <property type="match status" value="1"/>
</dbReference>
<dbReference type="GO" id="GO:0006526">
    <property type="term" value="P:L-arginine biosynthetic process"/>
    <property type="evidence" value="ECO:0007669"/>
    <property type="project" value="UniProtKB-UniRule"/>
</dbReference>
<feature type="active site" description="Nucleophile" evidence="11">
    <location>
        <position position="249"/>
    </location>
</feature>
<dbReference type="GO" id="GO:0004359">
    <property type="term" value="F:glutaminase activity"/>
    <property type="evidence" value="ECO:0007669"/>
    <property type="project" value="RHEA"/>
</dbReference>
<dbReference type="InterPro" id="IPR002474">
    <property type="entry name" value="CarbamoylP_synth_ssu_N"/>
</dbReference>
<feature type="binding site" evidence="11">
    <location>
        <position position="294"/>
    </location>
    <ligand>
        <name>L-glutamine</name>
        <dbReference type="ChEBI" id="CHEBI:58359"/>
    </ligand>
</feature>
<dbReference type="CDD" id="cd01744">
    <property type="entry name" value="GATase1_CPSase"/>
    <property type="match status" value="1"/>
</dbReference>
<dbReference type="InterPro" id="IPR036480">
    <property type="entry name" value="CarbP_synth_ssu_N_sf"/>
</dbReference>
<evidence type="ECO:0000256" key="4">
    <source>
        <dbReference type="ARBA" id="ARBA00022598"/>
    </source>
</evidence>
<comment type="catalytic activity">
    <reaction evidence="10 11">
        <text>L-glutamine + H2O = L-glutamate + NH4(+)</text>
        <dbReference type="Rhea" id="RHEA:15889"/>
        <dbReference type="ChEBI" id="CHEBI:15377"/>
        <dbReference type="ChEBI" id="CHEBI:28938"/>
        <dbReference type="ChEBI" id="CHEBI:29985"/>
        <dbReference type="ChEBI" id="CHEBI:58359"/>
    </reaction>
</comment>
<organism evidence="13 14">
    <name type="scientific">Hydrogenispora ethanolica</name>
    <dbReference type="NCBI Taxonomy" id="1082276"/>
    <lineage>
        <taxon>Bacteria</taxon>
        <taxon>Bacillati</taxon>
        <taxon>Bacillota</taxon>
        <taxon>Hydrogenispora</taxon>
    </lineage>
</organism>
<dbReference type="FunFam" id="3.40.50.880:FF:000029">
    <property type="entry name" value="Carbamoyl-phosphate synthase small chain"/>
    <property type="match status" value="1"/>
</dbReference>
<evidence type="ECO:0000256" key="10">
    <source>
        <dbReference type="ARBA" id="ARBA00049285"/>
    </source>
</evidence>
<protein>
    <recommendedName>
        <fullName evidence="11">Carbamoyl phosphate synthase small chain</fullName>
        <ecNumber evidence="11">6.3.5.5</ecNumber>
    </recommendedName>
    <alternativeName>
        <fullName evidence="11">Carbamoyl phosphate synthetase glutamine chain</fullName>
    </alternativeName>
</protein>
<comment type="similarity">
    <text evidence="3 11">Belongs to the CarA family.</text>
</comment>
<comment type="function">
    <text evidence="11">Small subunit of the glutamine-dependent carbamoyl phosphate synthetase (CPSase). CPSase catalyzes the formation of carbamoyl phosphate from the ammonia moiety of glutamine, carbonate, and phosphate donated by ATP, constituting the first step of 2 biosynthetic pathways, one leading to arginine and/or urea and the other to pyrimidine nucleotides. The small subunit (glutamine amidotransferase) binds and cleaves glutamine to supply the large subunit with the substrate ammonia.</text>
</comment>
<dbReference type="UniPathway" id="UPA00070">
    <property type="reaction ID" value="UER00115"/>
</dbReference>
<evidence type="ECO:0000256" key="11">
    <source>
        <dbReference type="HAMAP-Rule" id="MF_01209"/>
    </source>
</evidence>
<dbReference type="Proteomes" id="UP000295008">
    <property type="component" value="Unassembled WGS sequence"/>
</dbReference>
<dbReference type="SUPFAM" id="SSF52021">
    <property type="entry name" value="Carbamoyl phosphate synthetase, small subunit N-terminal domain"/>
    <property type="match status" value="1"/>
</dbReference>
<dbReference type="InterPro" id="IPR050472">
    <property type="entry name" value="Anth_synth/Amidotransfase"/>
</dbReference>
<dbReference type="GO" id="GO:0005524">
    <property type="term" value="F:ATP binding"/>
    <property type="evidence" value="ECO:0007669"/>
    <property type="project" value="UniProtKB-UniRule"/>
</dbReference>
<dbReference type="GO" id="GO:0004088">
    <property type="term" value="F:carbamoyl-phosphate synthase (glutamine-hydrolyzing) activity"/>
    <property type="evidence" value="ECO:0007669"/>
    <property type="project" value="UniProtKB-UniRule"/>
</dbReference>
<dbReference type="PRINTS" id="PR00096">
    <property type="entry name" value="GATASE"/>
</dbReference>
<feature type="active site" evidence="11">
    <location>
        <position position="336"/>
    </location>
</feature>
<dbReference type="EMBL" id="SLUN01000059">
    <property type="protein sequence ID" value="TCL54869.1"/>
    <property type="molecule type" value="Genomic_DNA"/>
</dbReference>
<feature type="binding site" evidence="11">
    <location>
        <position position="222"/>
    </location>
    <ligand>
        <name>L-glutamine</name>
        <dbReference type="ChEBI" id="CHEBI:58359"/>
    </ligand>
</feature>
<feature type="binding site" evidence="11">
    <location>
        <position position="224"/>
    </location>
    <ligand>
        <name>L-glutamine</name>
        <dbReference type="ChEBI" id="CHEBI:58359"/>
    </ligand>
</feature>
<evidence type="ECO:0000256" key="3">
    <source>
        <dbReference type="ARBA" id="ARBA00007800"/>
    </source>
</evidence>